<evidence type="ECO:0000313" key="8">
    <source>
        <dbReference type="Proteomes" id="UP001595791"/>
    </source>
</evidence>
<dbReference type="InterPro" id="IPR006664">
    <property type="entry name" value="OMP_bac"/>
</dbReference>
<gene>
    <name evidence="7" type="ORF">ACFOW7_19290</name>
</gene>
<comment type="caution">
    <text evidence="7">The sequence shown here is derived from an EMBL/GenBank/DDBJ whole genome shotgun (WGS) entry which is preliminary data.</text>
</comment>
<keyword evidence="3" id="KW-0998">Cell outer membrane</keyword>
<evidence type="ECO:0000256" key="3">
    <source>
        <dbReference type="ARBA" id="ARBA00023237"/>
    </source>
</evidence>
<dbReference type="PRINTS" id="PR01021">
    <property type="entry name" value="OMPADOMAIN"/>
</dbReference>
<organism evidence="7 8">
    <name type="scientific">Chitinimonas lacunae</name>
    <dbReference type="NCBI Taxonomy" id="1963018"/>
    <lineage>
        <taxon>Bacteria</taxon>
        <taxon>Pseudomonadati</taxon>
        <taxon>Pseudomonadota</taxon>
        <taxon>Betaproteobacteria</taxon>
        <taxon>Neisseriales</taxon>
        <taxon>Chitinibacteraceae</taxon>
        <taxon>Chitinimonas</taxon>
    </lineage>
</organism>
<evidence type="ECO:0000313" key="7">
    <source>
        <dbReference type="EMBL" id="MFC4161486.1"/>
    </source>
</evidence>
<evidence type="ECO:0000256" key="2">
    <source>
        <dbReference type="ARBA" id="ARBA00023136"/>
    </source>
</evidence>
<keyword evidence="8" id="KW-1185">Reference proteome</keyword>
<dbReference type="Gene3D" id="2.60.40.2810">
    <property type="match status" value="1"/>
</dbReference>
<sequence length="685" mass="75069">MTYRSSLPISALCAALLANAVSADTPAAPTAPAGTTEPQASGVLQYVGSGTRIGIGVERHGKLRGELYQILGESERDAWIAEGWFGNSAGGLSLHYHLLPQNASGAADRDAMVRKFFLAVDQNRDEDRKVTLGFGLERPDWFGAAYLSRGFTGRRETGRWQSERVDTVDGSEAGRAYRDTITTTTVTRYFERAYDYGIGLRAGRHLEDSGLRLTGGLDYEWGRQNSHQTTASFEAEKFFSGTPHSLALRLEAFRKSGRFETKRDDHRAALVYRYEFGKSYRPEKLTRQVRVEMPAGEATSEVTGVAESQRVEKKIVKTTASMSADAFFEYDRASLTDAARAELDQIAATLKQGAYEGNIRLVGHTCDLGTESYNLKLSQRRAEAVRDYLVAQAAVPVERIVVEGKGESEPKYPATKAERHKNRRVELEFVTFTERVEETLVPETKTVGRQQPVVSWRTEVIEQEPVWMRRALHHTVRHKQAVDVYRSAEESSSSVSRREFLNRGPLARPDAYGVDSGASLDMAVLANDSDPDGDALTLVSVSGGRGTLSIVGDRVRYQAPTGYQGPDSFSYVVRDIHGLTATATVTVTVSQNQANRAPIARTDMFYVGGLSETALDVLGNDEDPDGDSLTITAVTQPANATGTVSIVGNRVLYRPKGVFLADRFTYTISDGRGGTATATVNLVDP</sequence>
<dbReference type="SUPFAM" id="SSF103088">
    <property type="entry name" value="OmpA-like"/>
    <property type="match status" value="1"/>
</dbReference>
<comment type="subcellular location">
    <subcellularLocation>
        <location evidence="1">Cell outer membrane</location>
    </subcellularLocation>
</comment>
<dbReference type="Pfam" id="PF00691">
    <property type="entry name" value="OmpA"/>
    <property type="match status" value="1"/>
</dbReference>
<dbReference type="Gene3D" id="3.30.1330.60">
    <property type="entry name" value="OmpA-like domain"/>
    <property type="match status" value="1"/>
</dbReference>
<dbReference type="Proteomes" id="UP001595791">
    <property type="component" value="Unassembled WGS sequence"/>
</dbReference>
<evidence type="ECO:0000259" key="6">
    <source>
        <dbReference type="PROSITE" id="PS51123"/>
    </source>
</evidence>
<dbReference type="PANTHER" id="PTHR30329">
    <property type="entry name" value="STATOR ELEMENT OF FLAGELLAR MOTOR COMPLEX"/>
    <property type="match status" value="1"/>
</dbReference>
<dbReference type="RefSeq" id="WP_378167482.1">
    <property type="nucleotide sequence ID" value="NZ_JBHSBU010000001.1"/>
</dbReference>
<dbReference type="Gene3D" id="2.60.40.3440">
    <property type="match status" value="1"/>
</dbReference>
<dbReference type="NCBIfam" id="NF012211">
    <property type="entry name" value="tand_rpt_95"/>
    <property type="match status" value="2"/>
</dbReference>
<dbReference type="PANTHER" id="PTHR30329:SF21">
    <property type="entry name" value="LIPOPROTEIN YIAD-RELATED"/>
    <property type="match status" value="1"/>
</dbReference>
<dbReference type="CDD" id="cd07185">
    <property type="entry name" value="OmpA_C-like"/>
    <property type="match status" value="1"/>
</dbReference>
<accession>A0ABV8MWU8</accession>
<dbReference type="InterPro" id="IPR006665">
    <property type="entry name" value="OmpA-like"/>
</dbReference>
<dbReference type="Pfam" id="PF17963">
    <property type="entry name" value="Big_9"/>
    <property type="match status" value="2"/>
</dbReference>
<feature type="chain" id="PRO_5046163235" evidence="5">
    <location>
        <begin position="24"/>
        <end position="685"/>
    </location>
</feature>
<dbReference type="PROSITE" id="PS51123">
    <property type="entry name" value="OMPA_2"/>
    <property type="match status" value="1"/>
</dbReference>
<dbReference type="EMBL" id="JBHSBU010000001">
    <property type="protein sequence ID" value="MFC4161486.1"/>
    <property type="molecule type" value="Genomic_DNA"/>
</dbReference>
<dbReference type="InterPro" id="IPR036737">
    <property type="entry name" value="OmpA-like_sf"/>
</dbReference>
<keyword evidence="2 4" id="KW-0472">Membrane</keyword>
<evidence type="ECO:0000256" key="5">
    <source>
        <dbReference type="SAM" id="SignalP"/>
    </source>
</evidence>
<evidence type="ECO:0000256" key="4">
    <source>
        <dbReference type="PROSITE-ProRule" id="PRU00473"/>
    </source>
</evidence>
<dbReference type="InterPro" id="IPR050330">
    <property type="entry name" value="Bact_OuterMem_StrucFunc"/>
</dbReference>
<evidence type="ECO:0000256" key="1">
    <source>
        <dbReference type="ARBA" id="ARBA00004442"/>
    </source>
</evidence>
<protein>
    <submittedName>
        <fullName evidence="7">Ig-like domain-containing protein</fullName>
    </submittedName>
</protein>
<name>A0ABV8MWU8_9NEIS</name>
<feature type="signal peptide" evidence="5">
    <location>
        <begin position="1"/>
        <end position="23"/>
    </location>
</feature>
<keyword evidence="5" id="KW-0732">Signal</keyword>
<reference evidence="8" key="1">
    <citation type="journal article" date="2019" name="Int. J. Syst. Evol. Microbiol.">
        <title>The Global Catalogue of Microorganisms (GCM) 10K type strain sequencing project: providing services to taxonomists for standard genome sequencing and annotation.</title>
        <authorList>
            <consortium name="The Broad Institute Genomics Platform"/>
            <consortium name="The Broad Institute Genome Sequencing Center for Infectious Disease"/>
            <person name="Wu L."/>
            <person name="Ma J."/>
        </authorList>
    </citation>
    <scope>NUCLEOTIDE SEQUENCE [LARGE SCALE GENOMIC DNA]</scope>
    <source>
        <strain evidence="8">LMG 29894</strain>
    </source>
</reference>
<feature type="domain" description="OmpA-like" evidence="6">
    <location>
        <begin position="315"/>
        <end position="433"/>
    </location>
</feature>
<proteinExistence type="predicted"/>